<dbReference type="GO" id="GO:0004438">
    <property type="term" value="F:phosphatidylinositol-3-phosphate phosphatase activity"/>
    <property type="evidence" value="ECO:0007669"/>
    <property type="project" value="TreeGrafter"/>
</dbReference>
<dbReference type="OrthoDB" id="271628at2759"/>
<sequence>MDHIKVAKVDNVSILHHGNEQRGTLHLTAHHLIFRRAPSEPEGAEKQPSTPLPPSEIWVAYPIICTAYRYPSCQSAPAHIRLRNRDFSFLQFRFETDRECRDVFDSIKALTVVKGGVEKLYAFYYQPSMTGERRCNGWNLYNPINEFERMGVGTDRCKGWRITHINKDYSFSPTYPATLAVPSTISDTTLTHAKSYRSRARIPALTYLHPLNNCTITRCAQPLTGVRGNRSIQDEKLVAAIFASSQPPGTSQTPAYLRASTPSPSGSSSDLSSLETAGTPTSDPDSSPVGRIYGAQQRNLIVDARPTVNAYAMQVVGMGSEDMDNYRHCSSPPCTKVYLGIDNIHVMRDSLNKVIDAIKDSDITPLPPNRELLAKSGWLKHIGLLLDGTYAIVHQIAIDHSHVLVHCSDGWDRTSQLAALAQICLDPYFRTIDGFITLVEKDWVSFGHRFRHRGGYLGHEKWFVEKSGYGQSALEEGIVDDDEDEPAPRSAGVPGGGQAAAFAGAVLGQAKNFFHNVSNPNGRATSPAPDTDSDDFADRRTKAARQVETPSVTKPKEVSPMFQQFLDGTYQLMAQYPTRFEYNERFLRRLLFHLYSCQYGTFLHDNDKERMESGVKERTRSVWDYFLSRRKMWLNERYNPAHDGQEHEREVEGGRVIFPKSGAVKWWAQCWGREDHEMNGAPPAPSVTLSDTTQLSVASGGGAPGVAALTAEAAAGAVGGMVDSVRGLTLGARTPARKASSEPLGVEMM</sequence>
<comment type="caution">
    <text evidence="6">The sequence shown here is derived from an EMBL/GenBank/DDBJ whole genome shotgun (WGS) entry which is preliminary data.</text>
</comment>
<proteinExistence type="inferred from homology"/>
<dbReference type="GO" id="GO:0016020">
    <property type="term" value="C:membrane"/>
    <property type="evidence" value="ECO:0007669"/>
    <property type="project" value="TreeGrafter"/>
</dbReference>
<feature type="region of interest" description="Disordered" evidence="4">
    <location>
        <begin position="517"/>
        <end position="555"/>
    </location>
</feature>
<dbReference type="Pfam" id="PF06602">
    <property type="entry name" value="Myotub-related"/>
    <property type="match status" value="1"/>
</dbReference>
<accession>A0A5J5F876</accession>
<dbReference type="InterPro" id="IPR029021">
    <property type="entry name" value="Prot-tyrosine_phosphatase-like"/>
</dbReference>
<evidence type="ECO:0000259" key="5">
    <source>
        <dbReference type="PROSITE" id="PS51339"/>
    </source>
</evidence>
<feature type="binding site" evidence="3">
    <location>
        <begin position="407"/>
        <end position="413"/>
    </location>
    <ligand>
        <name>substrate</name>
    </ligand>
</feature>
<dbReference type="FunCoup" id="A0A5J5F876">
    <property type="interactions" value="419"/>
</dbReference>
<feature type="compositionally biased region" description="Polar residues" evidence="4">
    <location>
        <begin position="243"/>
        <end position="254"/>
    </location>
</feature>
<feature type="binding site" evidence="3">
    <location>
        <begin position="343"/>
        <end position="344"/>
    </location>
    <ligand>
        <name>substrate</name>
    </ligand>
</feature>
<organism evidence="6 7">
    <name type="scientific">Sphaerosporella brunnea</name>
    <dbReference type="NCBI Taxonomy" id="1250544"/>
    <lineage>
        <taxon>Eukaryota</taxon>
        <taxon>Fungi</taxon>
        <taxon>Dikarya</taxon>
        <taxon>Ascomycota</taxon>
        <taxon>Pezizomycotina</taxon>
        <taxon>Pezizomycetes</taxon>
        <taxon>Pezizales</taxon>
        <taxon>Pyronemataceae</taxon>
        <taxon>Sphaerosporella</taxon>
    </lineage>
</organism>
<protein>
    <submittedName>
        <fullName evidence="6">Protein phosphatase</fullName>
    </submittedName>
</protein>
<dbReference type="EMBL" id="VXIS01000020">
    <property type="protein sequence ID" value="KAA8912783.1"/>
    <property type="molecule type" value="Genomic_DNA"/>
</dbReference>
<dbReference type="InterPro" id="IPR030564">
    <property type="entry name" value="Myotubularin"/>
</dbReference>
<feature type="region of interest" description="Disordered" evidence="4">
    <location>
        <begin position="243"/>
        <end position="290"/>
    </location>
</feature>
<dbReference type="Proteomes" id="UP000326924">
    <property type="component" value="Unassembled WGS sequence"/>
</dbReference>
<keyword evidence="7" id="KW-1185">Reference proteome</keyword>
<name>A0A5J5F876_9PEZI</name>
<feature type="compositionally biased region" description="Low complexity" evidence="4">
    <location>
        <begin position="259"/>
        <end position="278"/>
    </location>
</feature>
<dbReference type="InterPro" id="IPR010569">
    <property type="entry name" value="Myotubularin-like_Pase_dom"/>
</dbReference>
<reference evidence="6 7" key="1">
    <citation type="submission" date="2019-09" db="EMBL/GenBank/DDBJ databases">
        <title>Draft genome of the ectomycorrhizal ascomycete Sphaerosporella brunnea.</title>
        <authorList>
            <consortium name="DOE Joint Genome Institute"/>
            <person name="Benucci G.M."/>
            <person name="Marozzi G."/>
            <person name="Antonielli L."/>
            <person name="Sanchez S."/>
            <person name="Marco P."/>
            <person name="Wang X."/>
            <person name="Falini L.B."/>
            <person name="Barry K."/>
            <person name="Haridas S."/>
            <person name="Lipzen A."/>
            <person name="Labutti K."/>
            <person name="Grigoriev I.V."/>
            <person name="Murat C."/>
            <person name="Martin F."/>
            <person name="Albertini E."/>
            <person name="Donnini D."/>
            <person name="Bonito G."/>
        </authorList>
    </citation>
    <scope>NUCLEOTIDE SEQUENCE [LARGE SCALE GENOMIC DNA]</scope>
    <source>
        <strain evidence="6 7">Sb_GMNB300</strain>
    </source>
</reference>
<dbReference type="Gene3D" id="2.30.29.30">
    <property type="entry name" value="Pleckstrin-homology domain (PH domain)/Phosphotyrosine-binding domain (PTB)"/>
    <property type="match status" value="1"/>
</dbReference>
<comment type="similarity">
    <text evidence="1">Belongs to the protein-tyrosine phosphatase family. Non-receptor class myotubularin subfamily.</text>
</comment>
<dbReference type="PROSITE" id="PS00383">
    <property type="entry name" value="TYR_PHOSPHATASE_1"/>
    <property type="match status" value="1"/>
</dbReference>
<dbReference type="InterPro" id="IPR016130">
    <property type="entry name" value="Tyr_Pase_AS"/>
</dbReference>
<feature type="active site" description="Phosphocysteine intermediate" evidence="2">
    <location>
        <position position="407"/>
    </location>
</feature>
<dbReference type="Pfam" id="PF21098">
    <property type="entry name" value="PH-GRAM_MTMR6-like"/>
    <property type="match status" value="1"/>
</dbReference>
<dbReference type="SUPFAM" id="SSF52799">
    <property type="entry name" value="(Phosphotyrosine protein) phosphatases II"/>
    <property type="match status" value="1"/>
</dbReference>
<dbReference type="PANTHER" id="PTHR10807:SF128">
    <property type="entry name" value="PHOSPHATIDYLINOSITOL-3,5-BISPHOSPHATE 3-PHOSPHATASE"/>
    <property type="match status" value="1"/>
</dbReference>
<gene>
    <name evidence="6" type="ORF">FN846DRAFT_932797</name>
</gene>
<dbReference type="GO" id="GO:0005737">
    <property type="term" value="C:cytoplasm"/>
    <property type="evidence" value="ECO:0007669"/>
    <property type="project" value="TreeGrafter"/>
</dbReference>
<evidence type="ECO:0000256" key="4">
    <source>
        <dbReference type="SAM" id="MobiDB-lite"/>
    </source>
</evidence>
<evidence type="ECO:0000313" key="7">
    <source>
        <dbReference type="Proteomes" id="UP000326924"/>
    </source>
</evidence>
<dbReference type="SUPFAM" id="SSF50729">
    <property type="entry name" value="PH domain-like"/>
    <property type="match status" value="1"/>
</dbReference>
<dbReference type="AlphaFoldDB" id="A0A5J5F876"/>
<dbReference type="PROSITE" id="PS51339">
    <property type="entry name" value="PPASE_MYOTUBULARIN"/>
    <property type="match status" value="1"/>
</dbReference>
<dbReference type="InterPro" id="IPR048994">
    <property type="entry name" value="PH-GRAM_MTMR6-9"/>
</dbReference>
<evidence type="ECO:0000313" key="6">
    <source>
        <dbReference type="EMBL" id="KAA8912783.1"/>
    </source>
</evidence>
<evidence type="ECO:0000256" key="1">
    <source>
        <dbReference type="ARBA" id="ARBA00007471"/>
    </source>
</evidence>
<dbReference type="InParanoid" id="A0A5J5F876"/>
<feature type="domain" description="Myotubularin phosphatase" evidence="5">
    <location>
        <begin position="137"/>
        <end position="671"/>
    </location>
</feature>
<evidence type="ECO:0000256" key="2">
    <source>
        <dbReference type="PIRSR" id="PIRSR630564-1"/>
    </source>
</evidence>
<dbReference type="GO" id="GO:0046856">
    <property type="term" value="P:phosphatidylinositol dephosphorylation"/>
    <property type="evidence" value="ECO:0007669"/>
    <property type="project" value="TreeGrafter"/>
</dbReference>
<evidence type="ECO:0000256" key="3">
    <source>
        <dbReference type="PIRSR" id="PIRSR630564-2"/>
    </source>
</evidence>
<dbReference type="InterPro" id="IPR011993">
    <property type="entry name" value="PH-like_dom_sf"/>
</dbReference>
<dbReference type="PANTHER" id="PTHR10807">
    <property type="entry name" value="MYOTUBULARIN-RELATED"/>
    <property type="match status" value="1"/>
</dbReference>